<evidence type="ECO:0000313" key="7">
    <source>
        <dbReference type="Proteomes" id="UP001530377"/>
    </source>
</evidence>
<evidence type="ECO:0000256" key="4">
    <source>
        <dbReference type="SAM" id="MobiDB-lite"/>
    </source>
</evidence>
<dbReference type="Pfam" id="PF00849">
    <property type="entry name" value="PseudoU_synth_2"/>
    <property type="match status" value="1"/>
</dbReference>
<dbReference type="InterPro" id="IPR018496">
    <property type="entry name" value="PsdUridine_synth_RsuA/RluB_CS"/>
</dbReference>
<sequence length="401" mass="44173">MANGPQKNAPRFLDYRRSPLPLDVAISFATTTTTRVFYVRDVVGKSPRELVLTGGVRVNGIVETSLRRHVSRDDDCVEVLMMRDDGEMSSSAESSWVEVAISVPRYFACYKPRGVVCAAGRNEGYDRADSVLISEWLEDVASSPPSSYGGGDDDGKIKNKCTRAMKTVGRLDEESEGLILMTDDGSFSRLLCDPEFGLEKTYRVIVRGTNTQGDSMTTAGRCDDEDHNSRRRHLAEMVSDMIHRGQSTGPHFMYESCRVLDVGRLTTQHPSDDSYYALVDLALREGKRHEVRRIIKNATAPVGGGGGGGGRTMRVCYLSRIAVEGLAFSVVKPESLIEAQEMGFLPADGGDGERHRRGVPTGKLVPRNDDESSMLLHRGHMVELSGPDVDRIFSLRSKGYI</sequence>
<evidence type="ECO:0000256" key="2">
    <source>
        <dbReference type="ARBA" id="ARBA00023235"/>
    </source>
</evidence>
<dbReference type="PROSITE" id="PS01149">
    <property type="entry name" value="PSI_RSU"/>
    <property type="match status" value="1"/>
</dbReference>
<protein>
    <recommendedName>
        <fullName evidence="5">Pseudouridine synthase RsuA/RluA-like domain-containing protein</fullName>
    </recommendedName>
</protein>
<dbReference type="GO" id="GO:0006364">
    <property type="term" value="P:rRNA processing"/>
    <property type="evidence" value="ECO:0007669"/>
    <property type="project" value="UniProtKB-ARBA"/>
</dbReference>
<feature type="region of interest" description="Disordered" evidence="4">
    <location>
        <begin position="347"/>
        <end position="369"/>
    </location>
</feature>
<gene>
    <name evidence="6" type="ORF">ACHAXA_001832</name>
</gene>
<dbReference type="PANTHER" id="PTHR47683:SF2">
    <property type="entry name" value="RNA-BINDING S4 DOMAIN-CONTAINING PROTEIN"/>
    <property type="match status" value="1"/>
</dbReference>
<name>A0ABD3R9R2_9STRA</name>
<dbReference type="EMBL" id="JALLPB020000396">
    <property type="protein sequence ID" value="KAL3809558.1"/>
    <property type="molecule type" value="Genomic_DNA"/>
</dbReference>
<dbReference type="InterPro" id="IPR050343">
    <property type="entry name" value="RsuA_PseudoU_synthase"/>
</dbReference>
<reference evidence="6 7" key="1">
    <citation type="submission" date="2024-10" db="EMBL/GenBank/DDBJ databases">
        <title>Updated reference genomes for cyclostephanoid diatoms.</title>
        <authorList>
            <person name="Roberts W.R."/>
            <person name="Alverson A.J."/>
        </authorList>
    </citation>
    <scope>NUCLEOTIDE SEQUENCE [LARGE SCALE GENOMIC DNA]</scope>
    <source>
        <strain evidence="6 7">AJA228-03</strain>
    </source>
</reference>
<dbReference type="GO" id="GO:0009982">
    <property type="term" value="F:pseudouridine synthase activity"/>
    <property type="evidence" value="ECO:0007669"/>
    <property type="project" value="UniProtKB-ARBA"/>
</dbReference>
<keyword evidence="7" id="KW-1185">Reference proteome</keyword>
<dbReference type="GO" id="GO:0003723">
    <property type="term" value="F:RNA binding"/>
    <property type="evidence" value="ECO:0007669"/>
    <property type="project" value="UniProtKB-KW"/>
</dbReference>
<dbReference type="InterPro" id="IPR020103">
    <property type="entry name" value="PsdUridine_synth_cat_dom_sf"/>
</dbReference>
<dbReference type="AlphaFoldDB" id="A0ABD3R9R2"/>
<dbReference type="Gene3D" id="3.30.2350.10">
    <property type="entry name" value="Pseudouridine synthase"/>
    <property type="match status" value="1"/>
</dbReference>
<evidence type="ECO:0000259" key="5">
    <source>
        <dbReference type="Pfam" id="PF00849"/>
    </source>
</evidence>
<organism evidence="6 7">
    <name type="scientific">Cyclostephanos tholiformis</name>
    <dbReference type="NCBI Taxonomy" id="382380"/>
    <lineage>
        <taxon>Eukaryota</taxon>
        <taxon>Sar</taxon>
        <taxon>Stramenopiles</taxon>
        <taxon>Ochrophyta</taxon>
        <taxon>Bacillariophyta</taxon>
        <taxon>Coscinodiscophyceae</taxon>
        <taxon>Thalassiosirophycidae</taxon>
        <taxon>Stephanodiscales</taxon>
        <taxon>Stephanodiscaceae</taxon>
        <taxon>Cyclostephanos</taxon>
    </lineage>
</organism>
<proteinExistence type="inferred from homology"/>
<dbReference type="Proteomes" id="UP001530377">
    <property type="component" value="Unassembled WGS sequence"/>
</dbReference>
<comment type="caution">
    <text evidence="6">The sequence shown here is derived from an EMBL/GenBank/DDBJ whole genome shotgun (WGS) entry which is preliminary data.</text>
</comment>
<comment type="similarity">
    <text evidence="1">Belongs to the pseudouridine synthase RsuA family.</text>
</comment>
<dbReference type="InterPro" id="IPR006145">
    <property type="entry name" value="PsdUridine_synth_RsuA/RluA"/>
</dbReference>
<dbReference type="PANTHER" id="PTHR47683">
    <property type="entry name" value="PSEUDOURIDINE SYNTHASE FAMILY PROTEIN-RELATED"/>
    <property type="match status" value="1"/>
</dbReference>
<keyword evidence="2" id="KW-0413">Isomerase</keyword>
<dbReference type="SUPFAM" id="SSF55120">
    <property type="entry name" value="Pseudouridine synthase"/>
    <property type="match status" value="1"/>
</dbReference>
<evidence type="ECO:0000313" key="6">
    <source>
        <dbReference type="EMBL" id="KAL3809558.1"/>
    </source>
</evidence>
<feature type="domain" description="Pseudouridine synthase RsuA/RluA-like" evidence="5">
    <location>
        <begin position="106"/>
        <end position="294"/>
    </location>
</feature>
<evidence type="ECO:0000256" key="3">
    <source>
        <dbReference type="PROSITE-ProRule" id="PRU00182"/>
    </source>
</evidence>
<evidence type="ECO:0000256" key="1">
    <source>
        <dbReference type="ARBA" id="ARBA00008348"/>
    </source>
</evidence>
<keyword evidence="3" id="KW-0694">RNA-binding</keyword>
<dbReference type="PROSITE" id="PS50889">
    <property type="entry name" value="S4"/>
    <property type="match status" value="1"/>
</dbReference>
<accession>A0ABD3R9R2</accession>